<comment type="function">
    <text evidence="14">Receptor for adenosine. The activity of this receptor is mediated by G proteins which inhibit adenylyl cyclase.</text>
</comment>
<keyword evidence="8" id="KW-0564">Palmitate</keyword>
<evidence type="ECO:0000256" key="10">
    <source>
        <dbReference type="ARBA" id="ARBA00023170"/>
    </source>
</evidence>
<dbReference type="PANTHER" id="PTHR24246:SF2">
    <property type="entry name" value="ADENOSINE RECEPTOR A3"/>
    <property type="match status" value="1"/>
</dbReference>
<feature type="transmembrane region" description="Helical" evidence="14">
    <location>
        <begin position="144"/>
        <end position="167"/>
    </location>
</feature>
<evidence type="ECO:0000256" key="9">
    <source>
        <dbReference type="ARBA" id="ARBA00023157"/>
    </source>
</evidence>
<accession>A0A2P4SM30</accession>
<feature type="transmembrane region" description="Helical" evidence="14">
    <location>
        <begin position="243"/>
        <end position="266"/>
    </location>
</feature>
<dbReference type="PANTHER" id="PTHR24246">
    <property type="entry name" value="OLFACTORY RECEPTOR AND ADENOSINE RECEPTOR"/>
    <property type="match status" value="1"/>
</dbReference>
<evidence type="ECO:0000313" key="17">
    <source>
        <dbReference type="Proteomes" id="UP000237246"/>
    </source>
</evidence>
<dbReference type="GO" id="GO:0030425">
    <property type="term" value="C:dendrite"/>
    <property type="evidence" value="ECO:0007669"/>
    <property type="project" value="TreeGrafter"/>
</dbReference>
<sequence length="338" mass="37568">MCPQGSPCSASSSPTNVTFNASQVMGSTDAIYIGAECLVALLAALGNIPVVWVVKLNAAFHNTTMYFIASLALADIAVGVFVIPLAVLVSLQVSIPFHFCLFLCCLMVVFTQASILSLLAIAIDRYLRVKLSIRYKIISTERRIWGALGLCWSLSFLVGLTPMFGWNKQSSAPYHTCRFTSVMRMDYMVYFSFFAWTLIPLGIMCALYVAVFYIIRTKLSQGAASARGAGTFYGKESRKAKSLALVLFLFAVSWLPLCIMNCVLYFDPEYKIPKPWIFLGILLSHANSAMNPIVYACKIKKFKTTYLLILRTYILCRKKPKAMPSSYRLNTPAAIDTE</sequence>
<reference evidence="16 17" key="1">
    <citation type="submission" date="2018-01" db="EMBL/GenBank/DDBJ databases">
        <title>Comparison of the Chinese Bamboo Partridge and Red Junglefowl genome sequences highlights the importance of demography in genome evolution.</title>
        <authorList>
            <person name="Tiley G.P."/>
            <person name="Kimball R.T."/>
            <person name="Braun E.L."/>
            <person name="Burleigh J.G."/>
        </authorList>
    </citation>
    <scope>NUCLEOTIDE SEQUENCE [LARGE SCALE GENOMIC DNA]</scope>
    <source>
        <strain evidence="16">RTK389</strain>
        <tissue evidence="16">Blood</tissue>
    </source>
</reference>
<dbReference type="SMART" id="SM01381">
    <property type="entry name" value="7TM_GPCR_Srsx"/>
    <property type="match status" value="1"/>
</dbReference>
<comment type="similarity">
    <text evidence="14">Belongs to the G-protein coupled receptor 1 family.</text>
</comment>
<dbReference type="Proteomes" id="UP000237246">
    <property type="component" value="Unassembled WGS sequence"/>
</dbReference>
<keyword evidence="11 14" id="KW-0325">Glycoprotein</keyword>
<evidence type="ECO:0000256" key="3">
    <source>
        <dbReference type="ARBA" id="ARBA00022475"/>
    </source>
</evidence>
<evidence type="ECO:0000256" key="5">
    <source>
        <dbReference type="ARBA" id="ARBA00022989"/>
    </source>
</evidence>
<feature type="transmembrane region" description="Helical" evidence="14">
    <location>
        <begin position="30"/>
        <end position="54"/>
    </location>
</feature>
<dbReference type="GO" id="GO:0045202">
    <property type="term" value="C:synapse"/>
    <property type="evidence" value="ECO:0007669"/>
    <property type="project" value="TreeGrafter"/>
</dbReference>
<evidence type="ECO:0000259" key="15">
    <source>
        <dbReference type="PROSITE" id="PS50262"/>
    </source>
</evidence>
<dbReference type="InterPro" id="IPR000276">
    <property type="entry name" value="GPCR_Rhodpsn"/>
</dbReference>
<gene>
    <name evidence="16" type="ORF">CIB84_011072</name>
</gene>
<dbReference type="GO" id="GO:0001609">
    <property type="term" value="F:G protein-coupled adenosine receptor activity"/>
    <property type="evidence" value="ECO:0007669"/>
    <property type="project" value="UniProtKB-UniRule"/>
</dbReference>
<dbReference type="EMBL" id="PPHD01035969">
    <property type="protein sequence ID" value="POI25177.1"/>
    <property type="molecule type" value="Genomic_DNA"/>
</dbReference>
<dbReference type="InterPro" id="IPR017452">
    <property type="entry name" value="GPCR_Rhodpsn_7TM"/>
</dbReference>
<feature type="transmembrane region" description="Helical" evidence="14">
    <location>
        <begin position="66"/>
        <end position="89"/>
    </location>
</feature>
<comment type="subcellular location">
    <subcellularLocation>
        <location evidence="1 14">Cell membrane</location>
        <topology evidence="1 14">Multi-pass membrane protein</topology>
    </subcellularLocation>
</comment>
<dbReference type="PROSITE" id="PS00237">
    <property type="entry name" value="G_PROTEIN_RECEP_F1_1"/>
    <property type="match status" value="1"/>
</dbReference>
<keyword evidence="5 14" id="KW-1133">Transmembrane helix</keyword>
<feature type="transmembrane region" description="Helical" evidence="14">
    <location>
        <begin position="95"/>
        <end position="123"/>
    </location>
</feature>
<feature type="domain" description="G-protein coupled receptors family 1 profile" evidence="15">
    <location>
        <begin position="46"/>
        <end position="295"/>
    </location>
</feature>
<name>A0A2P4SM30_BAMTH</name>
<evidence type="ECO:0000256" key="11">
    <source>
        <dbReference type="ARBA" id="ARBA00023180"/>
    </source>
</evidence>
<keyword evidence="12 14" id="KW-0807">Transducer</keyword>
<comment type="caution">
    <text evidence="16">The sequence shown here is derived from an EMBL/GenBank/DDBJ whole genome shotgun (WGS) entry which is preliminary data.</text>
</comment>
<dbReference type="AlphaFoldDB" id="A0A2P4SM30"/>
<evidence type="ECO:0000256" key="14">
    <source>
        <dbReference type="RuleBase" id="RU201114"/>
    </source>
</evidence>
<dbReference type="PRINTS" id="PR00237">
    <property type="entry name" value="GPCRRHODOPSN"/>
</dbReference>
<dbReference type="CDD" id="cd15070">
    <property type="entry name" value="7tmA_Adenosine_R_A3"/>
    <property type="match status" value="1"/>
</dbReference>
<keyword evidence="13" id="KW-0449">Lipoprotein</keyword>
<dbReference type="SUPFAM" id="SSF81321">
    <property type="entry name" value="Family A G protein-coupled receptor-like"/>
    <property type="match status" value="1"/>
</dbReference>
<keyword evidence="17" id="KW-1185">Reference proteome</keyword>
<evidence type="ECO:0000313" key="16">
    <source>
        <dbReference type="EMBL" id="POI25177.1"/>
    </source>
</evidence>
<keyword evidence="10 14" id="KW-0675">Receptor</keyword>
<evidence type="ECO:0000256" key="13">
    <source>
        <dbReference type="ARBA" id="ARBA00023288"/>
    </source>
</evidence>
<evidence type="ECO:0000256" key="1">
    <source>
        <dbReference type="ARBA" id="ARBA00004651"/>
    </source>
</evidence>
<proteinExistence type="inferred from homology"/>
<evidence type="ECO:0000256" key="8">
    <source>
        <dbReference type="ARBA" id="ARBA00023139"/>
    </source>
</evidence>
<evidence type="ECO:0000256" key="7">
    <source>
        <dbReference type="ARBA" id="ARBA00023136"/>
    </source>
</evidence>
<dbReference type="GO" id="GO:0005886">
    <property type="term" value="C:plasma membrane"/>
    <property type="evidence" value="ECO:0007669"/>
    <property type="project" value="UniProtKB-SubCell"/>
</dbReference>
<dbReference type="PROSITE" id="PS50262">
    <property type="entry name" value="G_PROTEIN_RECEP_F1_2"/>
    <property type="match status" value="1"/>
</dbReference>
<dbReference type="Gene3D" id="1.20.1070.10">
    <property type="entry name" value="Rhodopsin 7-helix transmembrane proteins"/>
    <property type="match status" value="1"/>
</dbReference>
<keyword evidence="3 14" id="KW-1003">Cell membrane</keyword>
<evidence type="ECO:0000256" key="4">
    <source>
        <dbReference type="ARBA" id="ARBA00022692"/>
    </source>
</evidence>
<dbReference type="InterPro" id="IPR000466">
    <property type="entry name" value="Adeno_A3_rcpt"/>
</dbReference>
<feature type="transmembrane region" description="Helical" evidence="14">
    <location>
        <begin position="187"/>
        <end position="215"/>
    </location>
</feature>
<keyword evidence="9 14" id="KW-1015">Disulfide bond</keyword>
<dbReference type="InterPro" id="IPR001634">
    <property type="entry name" value="Adenosn_rcpt"/>
</dbReference>
<dbReference type="Pfam" id="PF00001">
    <property type="entry name" value="7tm_1"/>
    <property type="match status" value="1"/>
</dbReference>
<organism evidence="16 17">
    <name type="scientific">Bambusicola thoracicus</name>
    <name type="common">Chinese bamboo-partridge</name>
    <name type="synonym">Perdix thoracica</name>
    <dbReference type="NCBI Taxonomy" id="9083"/>
    <lineage>
        <taxon>Eukaryota</taxon>
        <taxon>Metazoa</taxon>
        <taxon>Chordata</taxon>
        <taxon>Craniata</taxon>
        <taxon>Vertebrata</taxon>
        <taxon>Euteleostomi</taxon>
        <taxon>Archelosauria</taxon>
        <taxon>Archosauria</taxon>
        <taxon>Dinosauria</taxon>
        <taxon>Saurischia</taxon>
        <taxon>Theropoda</taxon>
        <taxon>Coelurosauria</taxon>
        <taxon>Aves</taxon>
        <taxon>Neognathae</taxon>
        <taxon>Galloanserae</taxon>
        <taxon>Galliformes</taxon>
        <taxon>Phasianidae</taxon>
        <taxon>Perdicinae</taxon>
        <taxon>Bambusicola</taxon>
    </lineage>
</organism>
<dbReference type="PRINTS" id="PR00555">
    <property type="entry name" value="ADENOSINEA3R"/>
</dbReference>
<protein>
    <recommendedName>
        <fullName evidence="2 14">Adenosine receptor A3</fullName>
    </recommendedName>
</protein>
<evidence type="ECO:0000256" key="6">
    <source>
        <dbReference type="ARBA" id="ARBA00023040"/>
    </source>
</evidence>
<feature type="transmembrane region" description="Helical" evidence="14">
    <location>
        <begin position="278"/>
        <end position="297"/>
    </location>
</feature>
<dbReference type="OrthoDB" id="284782at2759"/>
<evidence type="ECO:0000256" key="2">
    <source>
        <dbReference type="ARBA" id="ARBA00021738"/>
    </source>
</evidence>
<keyword evidence="7 14" id="KW-0472">Membrane</keyword>
<keyword evidence="4 14" id="KW-0812">Transmembrane</keyword>
<evidence type="ECO:0000256" key="12">
    <source>
        <dbReference type="ARBA" id="ARBA00023224"/>
    </source>
</evidence>
<dbReference type="PRINTS" id="PR00424">
    <property type="entry name" value="ADENOSINER"/>
</dbReference>
<keyword evidence="6 14" id="KW-0297">G-protein coupled receptor</keyword>